<gene>
    <name evidence="1" type="ORF">ACX05_17480</name>
    <name evidence="2" type="ORF">FVP01_10495</name>
    <name evidence="3" type="ORF">O1Q84_06565</name>
</gene>
<dbReference type="EMBL" id="CP114194">
    <property type="protein sequence ID" value="WAT91478.1"/>
    <property type="molecule type" value="Genomic_DNA"/>
</dbReference>
<evidence type="ECO:0000313" key="4">
    <source>
        <dbReference type="Proteomes" id="UP000037697"/>
    </source>
</evidence>
<reference evidence="1 4" key="1">
    <citation type="submission" date="2015-07" db="EMBL/GenBank/DDBJ databases">
        <title>Foodborne Vibrio parahaemolyticus Isolates.</title>
        <authorList>
            <person name="Ronholm J."/>
            <person name="Petronella N."/>
            <person name="Kenwell R."/>
            <person name="Banerjee S."/>
        </authorList>
    </citation>
    <scope>NUCLEOTIDE SEQUENCE [LARGE SCALE GENOMIC DNA]</scope>
    <source>
        <strain evidence="1 4">HS-06-05</strain>
    </source>
</reference>
<protein>
    <submittedName>
        <fullName evidence="2">Uncharacterized protein</fullName>
    </submittedName>
</protein>
<evidence type="ECO:0000313" key="1">
    <source>
        <dbReference type="EMBL" id="KOY28705.1"/>
    </source>
</evidence>
<organism evidence="2 5">
    <name type="scientific">Vibrio parahaemolyticus</name>
    <dbReference type="NCBI Taxonomy" id="670"/>
    <lineage>
        <taxon>Bacteria</taxon>
        <taxon>Pseudomonadati</taxon>
        <taxon>Pseudomonadota</taxon>
        <taxon>Gammaproteobacteria</taxon>
        <taxon>Vibrionales</taxon>
        <taxon>Vibrionaceae</taxon>
        <taxon>Vibrio</taxon>
    </lineage>
</organism>
<evidence type="ECO:0000313" key="3">
    <source>
        <dbReference type="EMBL" id="WAT91478.1"/>
    </source>
</evidence>
<accession>A0A4Z6BY56</accession>
<evidence type="ECO:0000313" key="2">
    <source>
        <dbReference type="EMBL" id="TXN16381.1"/>
    </source>
</evidence>
<dbReference type="Proteomes" id="UP001156560">
    <property type="component" value="Chromosome 1"/>
</dbReference>
<dbReference type="RefSeq" id="WP_021453797.1">
    <property type="nucleotide sequence ID" value="NZ_CANUIA010000003.1"/>
</dbReference>
<dbReference type="Proteomes" id="UP000321504">
    <property type="component" value="Unassembled WGS sequence"/>
</dbReference>
<evidence type="ECO:0000313" key="5">
    <source>
        <dbReference type="Proteomes" id="UP000321504"/>
    </source>
</evidence>
<sequence length="62" mass="6928">MSNSYKEELNERLINVVNTKCNILGCDNCDLKWDGGCSATNLEAKIIEIEIKEMNSDTSSND</sequence>
<dbReference type="AlphaFoldDB" id="A0A4Z6BY56"/>
<reference evidence="3" key="3">
    <citation type="submission" date="2022-12" db="EMBL/GenBank/DDBJ databases">
        <title>Vibrio parahaemolyticus become highly virulent by producing novel Tc toxins.</title>
        <authorList>
            <person name="Yang F."/>
            <person name="You Y."/>
            <person name="Lai Q."/>
            <person name="Xu L."/>
            <person name="Li F."/>
        </authorList>
    </citation>
    <scope>NUCLEOTIDE SEQUENCE</scope>
    <source>
        <strain evidence="3">Vp-HL-202005</strain>
    </source>
</reference>
<dbReference type="EMBL" id="VRMQ01000002">
    <property type="protein sequence ID" value="TXN16381.1"/>
    <property type="molecule type" value="Genomic_DNA"/>
</dbReference>
<name>A0A4Z6BY56_VIBPH</name>
<dbReference type="EMBL" id="LIRS01000090">
    <property type="protein sequence ID" value="KOY28705.1"/>
    <property type="molecule type" value="Genomic_DNA"/>
</dbReference>
<reference evidence="2 5" key="2">
    <citation type="submission" date="2019-08" db="EMBL/GenBank/DDBJ databases">
        <title>Emerging of two pre-pandemic pathogenic O4:KUT lineages of Vibrio parahaemolyticus in coastal eastern China.</title>
        <authorList>
            <person name="Yu H."/>
        </authorList>
    </citation>
    <scope>NUCLEOTIDE SEQUENCE [LARGE SCALE GENOMIC DNA]</scope>
    <source>
        <strain evidence="2 5">HZ17-383</strain>
    </source>
</reference>
<proteinExistence type="predicted"/>
<dbReference type="Proteomes" id="UP000037697">
    <property type="component" value="Unassembled WGS sequence"/>
</dbReference>